<feature type="region of interest" description="Disordered" evidence="1">
    <location>
        <begin position="424"/>
        <end position="451"/>
    </location>
</feature>
<dbReference type="EMBL" id="BKCJ010007807">
    <property type="protein sequence ID" value="GEU79114.1"/>
    <property type="molecule type" value="Genomic_DNA"/>
</dbReference>
<dbReference type="SUPFAM" id="SSF81383">
    <property type="entry name" value="F-box domain"/>
    <property type="match status" value="1"/>
</dbReference>
<dbReference type="Gene3D" id="1.20.1280.50">
    <property type="match status" value="1"/>
</dbReference>
<comment type="caution">
    <text evidence="3">The sequence shown here is derived from an EMBL/GenBank/DDBJ whole genome shotgun (WGS) entry which is preliminary data.</text>
</comment>
<dbReference type="InterPro" id="IPR001810">
    <property type="entry name" value="F-box_dom"/>
</dbReference>
<feature type="domain" description="F-box" evidence="2">
    <location>
        <begin position="1"/>
        <end position="44"/>
    </location>
</feature>
<dbReference type="Pfam" id="PF00646">
    <property type="entry name" value="F-box"/>
    <property type="match status" value="1"/>
</dbReference>
<evidence type="ECO:0000259" key="2">
    <source>
        <dbReference type="PROSITE" id="PS50181"/>
    </source>
</evidence>
<dbReference type="InterPro" id="IPR050796">
    <property type="entry name" value="SCF_F-box_component"/>
</dbReference>
<evidence type="ECO:0000313" key="3">
    <source>
        <dbReference type="EMBL" id="GEU79114.1"/>
    </source>
</evidence>
<reference evidence="3" key="1">
    <citation type="journal article" date="2019" name="Sci. Rep.">
        <title>Draft genome of Tanacetum cinerariifolium, the natural source of mosquito coil.</title>
        <authorList>
            <person name="Yamashiro T."/>
            <person name="Shiraishi A."/>
            <person name="Satake H."/>
            <person name="Nakayama K."/>
        </authorList>
    </citation>
    <scope>NUCLEOTIDE SEQUENCE</scope>
</reference>
<evidence type="ECO:0000256" key="1">
    <source>
        <dbReference type="SAM" id="MobiDB-lite"/>
    </source>
</evidence>
<feature type="compositionally biased region" description="Polar residues" evidence="1">
    <location>
        <begin position="434"/>
        <end position="443"/>
    </location>
</feature>
<dbReference type="InterPro" id="IPR036047">
    <property type="entry name" value="F-box-like_dom_sf"/>
</dbReference>
<gene>
    <name evidence="3" type="ORF">Tci_051092</name>
</gene>
<sequence length="597" mass="68494">MEKLIPDIYEKILVTLDVKNLVRCKSVCKSWKFLISDSRLIKAHLNHSCSNNEYGHSRMGELNYTFCSYQSVSIFCNRAPHWAMYTLNQDRRVEILSFDLSQEKFKEISQPVDSKHKNILVGIMEECLCIVTDELSTNDLGTKNYNIWVMQKYNVNHSWKMVERKCCSVKFQSVDRMADLENDDPNGKSTQRYTWFFKNQNFTAVPNIGYVEIKMKCIISRRFTRRKKIALSGQRKSKIQWAPEERKVANLDQRLKSLIMSVLSDDQMNSVINCLTAKSTWGDLILYHEGPSDMKESRVMDMKLCYNTFEFKEDFEAKYNKVKAKPALLSSSASYPSSSSSKNSGLVAETYDWVEEKVSSNDNEVTEVKALMILADKERVFVKKKKCQKCNKPRLSEAEDSTLSNHVTANESLVGSIPLSPLKKLDAPARGNKRSSASKTNSAPAGKLKNVKMEDDPPLAIVMKELKELKLQISKNKLSYSRNKSSLQIDQHHIAQGETYLRSRPSRPVIPLLSCIHCGIISLRREIKPRNLQHITKNCETYGCNVYTTTDHNNTEWFRKREALQAKKAEFFKVSKTESSSALGSKTPIKRWVSKQN</sequence>
<dbReference type="PROSITE" id="PS50181">
    <property type="entry name" value="FBOX"/>
    <property type="match status" value="1"/>
</dbReference>
<accession>A0A6L2N3J6</accession>
<organism evidence="3">
    <name type="scientific">Tanacetum cinerariifolium</name>
    <name type="common">Dalmatian daisy</name>
    <name type="synonym">Chrysanthemum cinerariifolium</name>
    <dbReference type="NCBI Taxonomy" id="118510"/>
    <lineage>
        <taxon>Eukaryota</taxon>
        <taxon>Viridiplantae</taxon>
        <taxon>Streptophyta</taxon>
        <taxon>Embryophyta</taxon>
        <taxon>Tracheophyta</taxon>
        <taxon>Spermatophyta</taxon>
        <taxon>Magnoliopsida</taxon>
        <taxon>eudicotyledons</taxon>
        <taxon>Gunneridae</taxon>
        <taxon>Pentapetalae</taxon>
        <taxon>asterids</taxon>
        <taxon>campanulids</taxon>
        <taxon>Asterales</taxon>
        <taxon>Asteraceae</taxon>
        <taxon>Asteroideae</taxon>
        <taxon>Anthemideae</taxon>
        <taxon>Anthemidinae</taxon>
        <taxon>Tanacetum</taxon>
    </lineage>
</organism>
<dbReference type="PANTHER" id="PTHR31672:SF13">
    <property type="entry name" value="F-BOX PROTEIN CPR30-LIKE"/>
    <property type="match status" value="1"/>
</dbReference>
<dbReference type="SMART" id="SM00256">
    <property type="entry name" value="FBOX"/>
    <property type="match status" value="1"/>
</dbReference>
<dbReference type="PANTHER" id="PTHR31672">
    <property type="entry name" value="BNACNNG10540D PROTEIN"/>
    <property type="match status" value="1"/>
</dbReference>
<protein>
    <submittedName>
        <fullName evidence="3">F-box protein CPR1-like</fullName>
    </submittedName>
</protein>
<dbReference type="AlphaFoldDB" id="A0A6L2N3J6"/>
<proteinExistence type="predicted"/>
<name>A0A6L2N3J6_TANCI</name>